<keyword evidence="2" id="KW-0472">Membrane</keyword>
<proteinExistence type="predicted"/>
<evidence type="ECO:0000256" key="1">
    <source>
        <dbReference type="SAM" id="MobiDB-lite"/>
    </source>
</evidence>
<dbReference type="AlphaFoldDB" id="A0A8H6VR06"/>
<dbReference type="EMBL" id="JACAZF010000014">
    <property type="protein sequence ID" value="KAF7290852.1"/>
    <property type="molecule type" value="Genomic_DNA"/>
</dbReference>
<organism evidence="3 4">
    <name type="scientific">Mycena indigotica</name>
    <dbReference type="NCBI Taxonomy" id="2126181"/>
    <lineage>
        <taxon>Eukaryota</taxon>
        <taxon>Fungi</taxon>
        <taxon>Dikarya</taxon>
        <taxon>Basidiomycota</taxon>
        <taxon>Agaricomycotina</taxon>
        <taxon>Agaricomycetes</taxon>
        <taxon>Agaricomycetidae</taxon>
        <taxon>Agaricales</taxon>
        <taxon>Marasmiineae</taxon>
        <taxon>Mycenaceae</taxon>
        <taxon>Mycena</taxon>
    </lineage>
</organism>
<feature type="transmembrane region" description="Helical" evidence="2">
    <location>
        <begin position="120"/>
        <end position="140"/>
    </location>
</feature>
<feature type="transmembrane region" description="Helical" evidence="2">
    <location>
        <begin position="52"/>
        <end position="75"/>
    </location>
</feature>
<feature type="transmembrane region" description="Helical" evidence="2">
    <location>
        <begin position="20"/>
        <end position="40"/>
    </location>
</feature>
<evidence type="ECO:0000313" key="3">
    <source>
        <dbReference type="EMBL" id="KAF7290852.1"/>
    </source>
</evidence>
<keyword evidence="2" id="KW-1133">Transmembrane helix</keyword>
<evidence type="ECO:0000313" key="4">
    <source>
        <dbReference type="Proteomes" id="UP000636479"/>
    </source>
</evidence>
<dbReference type="Proteomes" id="UP000636479">
    <property type="component" value="Unassembled WGS sequence"/>
</dbReference>
<reference evidence="3" key="1">
    <citation type="submission" date="2020-05" db="EMBL/GenBank/DDBJ databases">
        <title>Mycena genomes resolve the evolution of fungal bioluminescence.</title>
        <authorList>
            <person name="Tsai I.J."/>
        </authorList>
    </citation>
    <scope>NUCLEOTIDE SEQUENCE</scope>
    <source>
        <strain evidence="3">171206Taipei</strain>
    </source>
</reference>
<sequence>MAVNLNDPFTFWLDMASMWLGTFFYGIYLVLCCICIHILLHRPRPYSASTTIFFATAITLFVLSTLQAAINLFLGSGDILGLDLPYDRWEFADDMIYVANNLVADSLLIYRCWLIWNRNWLVIAPGIVGLIVTNIFGFNPNTPPPPFFALTLGTNVFITFLTAGRIWWIYRTVHHHLKEGGSSKHYSSSIAIVLESGLIYSVFVAARLAVQEQERILVVTEILRQVVGIVPTLIIVRVGLGVSVESSSGSKGDPSSLHFHARSSPDSLGSERSFIGGYEEQRQSDWTRWRREPIFPPAGRSVAVTLVSPPRRKQSLPDVEKDPGGVDLELRFAANTNEFKGSVRAVRPLPKAPEYSARW</sequence>
<dbReference type="GeneID" id="59352230"/>
<name>A0A8H6VR06_9AGAR</name>
<keyword evidence="2" id="KW-0812">Transmembrane</keyword>
<feature type="transmembrane region" description="Helical" evidence="2">
    <location>
        <begin position="146"/>
        <end position="168"/>
    </location>
</feature>
<accession>A0A8H6VR06</accession>
<feature type="transmembrane region" description="Helical" evidence="2">
    <location>
        <begin position="95"/>
        <end position="113"/>
    </location>
</feature>
<feature type="region of interest" description="Disordered" evidence="1">
    <location>
        <begin position="247"/>
        <end position="274"/>
    </location>
</feature>
<feature type="compositionally biased region" description="Low complexity" evidence="1">
    <location>
        <begin position="247"/>
        <end position="256"/>
    </location>
</feature>
<protein>
    <submittedName>
        <fullName evidence="3">Uncharacterized protein</fullName>
    </submittedName>
</protein>
<dbReference type="RefSeq" id="XP_037214212.1">
    <property type="nucleotide sequence ID" value="XM_037369714.1"/>
</dbReference>
<gene>
    <name evidence="3" type="ORF">MIND_01326400</name>
</gene>
<comment type="caution">
    <text evidence="3">The sequence shown here is derived from an EMBL/GenBank/DDBJ whole genome shotgun (WGS) entry which is preliminary data.</text>
</comment>
<evidence type="ECO:0000256" key="2">
    <source>
        <dbReference type="SAM" id="Phobius"/>
    </source>
</evidence>
<dbReference type="OrthoDB" id="3226582at2759"/>
<keyword evidence="4" id="KW-1185">Reference proteome</keyword>